<evidence type="ECO:0000313" key="15">
    <source>
        <dbReference type="Proteomes" id="UP000321567"/>
    </source>
</evidence>
<feature type="region of interest" description="Disordered" evidence="10">
    <location>
        <begin position="447"/>
        <end position="494"/>
    </location>
</feature>
<reference evidence="14 15" key="1">
    <citation type="submission" date="2019-07" db="EMBL/GenBank/DDBJ databases">
        <title>Whole genome shotgun sequence of Rhodospirillum oryzae NBRC 107573.</title>
        <authorList>
            <person name="Hosoyama A."/>
            <person name="Uohara A."/>
            <person name="Ohji S."/>
            <person name="Ichikawa N."/>
        </authorList>
    </citation>
    <scope>NUCLEOTIDE SEQUENCE [LARGE SCALE GENOMIC DNA]</scope>
    <source>
        <strain evidence="14 15">NBRC 107573</strain>
    </source>
</reference>
<evidence type="ECO:0000256" key="4">
    <source>
        <dbReference type="ARBA" id="ARBA00022553"/>
    </source>
</evidence>
<feature type="region of interest" description="Disordered" evidence="10">
    <location>
        <begin position="341"/>
        <end position="373"/>
    </location>
</feature>
<sequence length="890" mass="93781">MTTPLLLRFVEEARDLLQLAASGLLTLERAPDNAPTLNEVFRAVHTLKGSAGLFDIPAFLHLVHAGEDVLSAVRDGSVVLTSDLVDLLLDALDRVGAWVDALAETGTLPADADGLSRDLTLRLRAVLPEPDPQEAANAATAAPAAVALDLDWVLALPEAERLAAFHQARRGQTVLALEYRPAGDCFYSGEDPLALFRQVPDLLALTLAPAEPWAPLDSLDPYACVLVFRALTGAPRLDIETLFRYVIEQVALAPVPPEALLAVTGEPGMGPMIEDYLVQARDQASTGAWDDLRATTRLALDLTGETLQAGAALRALLALLDDPAPDPGWIQAVLDCLATGQPLAGPDSGGRGPEKDTPDASPDLVSRGAPGGLSPTARALLESQRRLLEPGERATLQGRLVAVGRTVANVLEACGQDGAAWREAVAVDGGRPETLARLLETLLETDQGAGSSDGRGGGASSGPVSSDPAFPGPAAAGGGGMAGGAPAGGVVSETHPGAPRILKVDQGRVDALMALIGELVVSKNSLPFLARRAETVFGSREMAREIKDLYAVVDRLAQEMQSAIMAVRMLPVSEVFERFPRLVRDVARRLGKQADLVIEGEETAADKNIIEILGDPLLHILRNALDHGVELPAERVAAGKPALARLLVRAFQESDQVVIEITDDGRGIDPDRIREAAIAKGVISAERAARLSPQESINLVFLPGFSTASAVSDLSGRGVGMDVVVTTIEKAGGSVVLSSVAGQGTTVRLSLPLSMAVTRVMMVEAGGGQLFGIPMDHIAETVRIPRTAIRRIKHSEAFVLRSALVPLLHLDALLGIEPQAWFGDETEEEAVLVVRLGQNLIGLVVDHFREGMDIILKPFDGVLAGLHGYAGTALLGDGRVLLVLNLKELL</sequence>
<dbReference type="SUPFAM" id="SSF47226">
    <property type="entry name" value="Histidine-containing phosphotransfer domain, HPT domain"/>
    <property type="match status" value="1"/>
</dbReference>
<feature type="compositionally biased region" description="Gly residues" evidence="10">
    <location>
        <begin position="475"/>
        <end position="487"/>
    </location>
</feature>
<proteinExistence type="predicted"/>
<dbReference type="Pfam" id="PF01584">
    <property type="entry name" value="CheW"/>
    <property type="match status" value="1"/>
</dbReference>
<keyword evidence="5" id="KW-0808">Transferase</keyword>
<dbReference type="SMART" id="SM00387">
    <property type="entry name" value="HATPase_c"/>
    <property type="match status" value="1"/>
</dbReference>
<dbReference type="Pfam" id="PF02895">
    <property type="entry name" value="H-kinase_dim"/>
    <property type="match status" value="1"/>
</dbReference>
<evidence type="ECO:0000256" key="10">
    <source>
        <dbReference type="SAM" id="MobiDB-lite"/>
    </source>
</evidence>
<evidence type="ECO:0000256" key="8">
    <source>
        <dbReference type="ARBA" id="ARBA00035100"/>
    </source>
</evidence>
<organism evidence="14 15">
    <name type="scientific">Pararhodospirillum oryzae</name>
    <dbReference type="NCBI Taxonomy" id="478448"/>
    <lineage>
        <taxon>Bacteria</taxon>
        <taxon>Pseudomonadati</taxon>
        <taxon>Pseudomonadota</taxon>
        <taxon>Alphaproteobacteria</taxon>
        <taxon>Rhodospirillales</taxon>
        <taxon>Rhodospirillaceae</taxon>
        <taxon>Pararhodospirillum</taxon>
    </lineage>
</organism>
<dbReference type="InterPro" id="IPR004358">
    <property type="entry name" value="Sig_transdc_His_kin-like_C"/>
</dbReference>
<dbReference type="Gene3D" id="1.10.287.560">
    <property type="entry name" value="Histidine kinase CheA-like, homodimeric domain"/>
    <property type="match status" value="1"/>
</dbReference>
<dbReference type="InterPro" id="IPR036061">
    <property type="entry name" value="CheW-like_dom_sf"/>
</dbReference>
<dbReference type="Proteomes" id="UP000321567">
    <property type="component" value="Unassembled WGS sequence"/>
</dbReference>
<dbReference type="EMBL" id="BJZO01000033">
    <property type="protein sequence ID" value="GEO81337.1"/>
    <property type="molecule type" value="Genomic_DNA"/>
</dbReference>
<evidence type="ECO:0000256" key="3">
    <source>
        <dbReference type="ARBA" id="ARBA00021495"/>
    </source>
</evidence>
<dbReference type="InterPro" id="IPR037006">
    <property type="entry name" value="CheA-like_homodim_sf"/>
</dbReference>
<dbReference type="InterPro" id="IPR004105">
    <property type="entry name" value="CheA-like_dim"/>
</dbReference>
<evidence type="ECO:0000256" key="6">
    <source>
        <dbReference type="ARBA" id="ARBA00022777"/>
    </source>
</evidence>
<dbReference type="InterPro" id="IPR002545">
    <property type="entry name" value="CheW-lke_dom"/>
</dbReference>
<dbReference type="PROSITE" id="PS50894">
    <property type="entry name" value="HPT"/>
    <property type="match status" value="1"/>
</dbReference>
<evidence type="ECO:0000256" key="9">
    <source>
        <dbReference type="PROSITE-ProRule" id="PRU00110"/>
    </source>
</evidence>
<dbReference type="FunFam" id="3.30.565.10:FF:000016">
    <property type="entry name" value="Chemotaxis protein CheA, putative"/>
    <property type="match status" value="1"/>
</dbReference>
<keyword evidence="15" id="KW-1185">Reference proteome</keyword>
<dbReference type="CDD" id="cd16916">
    <property type="entry name" value="HATPase_CheA-like"/>
    <property type="match status" value="1"/>
</dbReference>
<dbReference type="GO" id="GO:0000155">
    <property type="term" value="F:phosphorelay sensor kinase activity"/>
    <property type="evidence" value="ECO:0007669"/>
    <property type="project" value="InterPro"/>
</dbReference>
<dbReference type="Pfam" id="PF02518">
    <property type="entry name" value="HATPase_c"/>
    <property type="match status" value="1"/>
</dbReference>
<keyword evidence="7" id="KW-0902">Two-component regulatory system</keyword>
<comment type="catalytic activity">
    <reaction evidence="1">
        <text>ATP + protein L-histidine = ADP + protein N-phospho-L-histidine.</text>
        <dbReference type="EC" id="2.7.13.3"/>
    </reaction>
</comment>
<gene>
    <name evidence="14" type="ORF">ROR02_14680</name>
</gene>
<dbReference type="Pfam" id="PF01627">
    <property type="entry name" value="Hpt"/>
    <property type="match status" value="1"/>
</dbReference>
<dbReference type="SUPFAM" id="SSF55874">
    <property type="entry name" value="ATPase domain of HSP90 chaperone/DNA topoisomerase II/histidine kinase"/>
    <property type="match status" value="1"/>
</dbReference>
<dbReference type="SMART" id="SM00260">
    <property type="entry name" value="CheW"/>
    <property type="match status" value="1"/>
</dbReference>
<dbReference type="SUPFAM" id="SSF50341">
    <property type="entry name" value="CheW-like"/>
    <property type="match status" value="1"/>
</dbReference>
<comment type="caution">
    <text evidence="14">The sequence shown here is derived from an EMBL/GenBank/DDBJ whole genome shotgun (WGS) entry which is preliminary data.</text>
</comment>
<dbReference type="PROSITE" id="PS50109">
    <property type="entry name" value="HIS_KIN"/>
    <property type="match status" value="1"/>
</dbReference>
<dbReference type="GO" id="GO:0005737">
    <property type="term" value="C:cytoplasm"/>
    <property type="evidence" value="ECO:0007669"/>
    <property type="project" value="InterPro"/>
</dbReference>
<feature type="compositionally biased region" description="Low complexity" evidence="10">
    <location>
        <begin position="461"/>
        <end position="474"/>
    </location>
</feature>
<dbReference type="RefSeq" id="WP_147163375.1">
    <property type="nucleotide sequence ID" value="NZ_BJZO01000033.1"/>
</dbReference>
<dbReference type="PROSITE" id="PS50851">
    <property type="entry name" value="CHEW"/>
    <property type="match status" value="1"/>
</dbReference>
<keyword evidence="4 9" id="KW-0597">Phosphoprotein</keyword>
<evidence type="ECO:0000313" key="14">
    <source>
        <dbReference type="EMBL" id="GEO81337.1"/>
    </source>
</evidence>
<evidence type="ECO:0000259" key="12">
    <source>
        <dbReference type="PROSITE" id="PS50851"/>
    </source>
</evidence>
<evidence type="ECO:0000256" key="1">
    <source>
        <dbReference type="ARBA" id="ARBA00000085"/>
    </source>
</evidence>
<evidence type="ECO:0000256" key="2">
    <source>
        <dbReference type="ARBA" id="ARBA00012438"/>
    </source>
</evidence>
<dbReference type="PRINTS" id="PR00344">
    <property type="entry name" value="BCTRLSENSOR"/>
</dbReference>
<evidence type="ECO:0000259" key="13">
    <source>
        <dbReference type="PROSITE" id="PS50894"/>
    </source>
</evidence>
<evidence type="ECO:0000256" key="5">
    <source>
        <dbReference type="ARBA" id="ARBA00022679"/>
    </source>
</evidence>
<dbReference type="InterPro" id="IPR036641">
    <property type="entry name" value="HPT_dom_sf"/>
</dbReference>
<evidence type="ECO:0000259" key="11">
    <source>
        <dbReference type="PROSITE" id="PS50109"/>
    </source>
</evidence>
<feature type="domain" description="CheW-like" evidence="12">
    <location>
        <begin position="757"/>
        <end position="890"/>
    </location>
</feature>
<dbReference type="AlphaFoldDB" id="A0A512H7A5"/>
<keyword evidence="6" id="KW-0418">Kinase</keyword>
<protein>
    <recommendedName>
        <fullName evidence="3">Chemotaxis protein CheA</fullName>
        <ecNumber evidence="2">2.7.13.3</ecNumber>
    </recommendedName>
</protein>
<dbReference type="SUPFAM" id="SSF47384">
    <property type="entry name" value="Homodimeric domain of signal transducing histidine kinase"/>
    <property type="match status" value="1"/>
</dbReference>
<feature type="domain" description="Histidine kinase" evidence="11">
    <location>
        <begin position="542"/>
        <end position="755"/>
    </location>
</feature>
<dbReference type="InterPro" id="IPR003594">
    <property type="entry name" value="HATPase_dom"/>
</dbReference>
<dbReference type="InterPro" id="IPR008207">
    <property type="entry name" value="Sig_transdc_His_kin_Hpt_dom"/>
</dbReference>
<comment type="function">
    <text evidence="8">Involved in the transmission of sensory signals from the chemoreceptors to the flagellar motors. CheA is autophosphorylated; it can transfer its phosphate group to either CheB or CheY.</text>
</comment>
<accession>A0A512H7A5</accession>
<dbReference type="Gene3D" id="1.20.120.160">
    <property type="entry name" value="HPT domain"/>
    <property type="match status" value="1"/>
</dbReference>
<dbReference type="SMART" id="SM01231">
    <property type="entry name" value="H-kinase_dim"/>
    <property type="match status" value="1"/>
</dbReference>
<name>A0A512H7A5_9PROT</name>
<dbReference type="OrthoDB" id="9803176at2"/>
<feature type="domain" description="HPt" evidence="13">
    <location>
        <begin position="1"/>
        <end position="102"/>
    </location>
</feature>
<dbReference type="GO" id="GO:0006935">
    <property type="term" value="P:chemotaxis"/>
    <property type="evidence" value="ECO:0007669"/>
    <property type="project" value="InterPro"/>
</dbReference>
<dbReference type="InterPro" id="IPR036890">
    <property type="entry name" value="HATPase_C_sf"/>
</dbReference>
<dbReference type="CDD" id="cd00088">
    <property type="entry name" value="HPT"/>
    <property type="match status" value="1"/>
</dbReference>
<dbReference type="Gene3D" id="2.30.30.40">
    <property type="entry name" value="SH3 Domains"/>
    <property type="match status" value="1"/>
</dbReference>
<dbReference type="Gene3D" id="3.30.565.10">
    <property type="entry name" value="Histidine kinase-like ATPase, C-terminal domain"/>
    <property type="match status" value="1"/>
</dbReference>
<dbReference type="InterPro" id="IPR005467">
    <property type="entry name" value="His_kinase_dom"/>
</dbReference>
<dbReference type="InterPro" id="IPR051315">
    <property type="entry name" value="Bact_Chemotaxis_CheA"/>
</dbReference>
<evidence type="ECO:0000256" key="7">
    <source>
        <dbReference type="ARBA" id="ARBA00023012"/>
    </source>
</evidence>
<dbReference type="PANTHER" id="PTHR43395:SF1">
    <property type="entry name" value="CHEMOTAXIS PROTEIN CHEA"/>
    <property type="match status" value="1"/>
</dbReference>
<dbReference type="SMART" id="SM00073">
    <property type="entry name" value="HPT"/>
    <property type="match status" value="1"/>
</dbReference>
<feature type="modified residue" description="Phosphohistidine" evidence="9">
    <location>
        <position position="45"/>
    </location>
</feature>
<dbReference type="InterPro" id="IPR036097">
    <property type="entry name" value="HisK_dim/P_sf"/>
</dbReference>
<feature type="compositionally biased region" description="Gly residues" evidence="10">
    <location>
        <begin position="451"/>
        <end position="460"/>
    </location>
</feature>
<dbReference type="EC" id="2.7.13.3" evidence="2"/>
<dbReference type="PANTHER" id="PTHR43395">
    <property type="entry name" value="SENSOR HISTIDINE KINASE CHEA"/>
    <property type="match status" value="1"/>
</dbReference>